<feature type="region of interest" description="Disordered" evidence="2">
    <location>
        <begin position="1"/>
        <end position="44"/>
    </location>
</feature>
<evidence type="ECO:0000313" key="5">
    <source>
        <dbReference type="Proteomes" id="UP000014760"/>
    </source>
</evidence>
<gene>
    <name evidence="3" type="ORF">CAPTEDRAFT_193886</name>
</gene>
<reference evidence="5" key="1">
    <citation type="submission" date="2012-12" db="EMBL/GenBank/DDBJ databases">
        <authorList>
            <person name="Hellsten U."/>
            <person name="Grimwood J."/>
            <person name="Chapman J.A."/>
            <person name="Shapiro H."/>
            <person name="Aerts A."/>
            <person name="Otillar R.P."/>
            <person name="Terry A.Y."/>
            <person name="Boore J.L."/>
            <person name="Simakov O."/>
            <person name="Marletaz F."/>
            <person name="Cho S.-J."/>
            <person name="Edsinger-Gonzales E."/>
            <person name="Havlak P."/>
            <person name="Kuo D.-H."/>
            <person name="Larsson T."/>
            <person name="Lv J."/>
            <person name="Arendt D."/>
            <person name="Savage R."/>
            <person name="Osoegawa K."/>
            <person name="de Jong P."/>
            <person name="Lindberg D.R."/>
            <person name="Seaver E.C."/>
            <person name="Weisblat D.A."/>
            <person name="Putnam N.H."/>
            <person name="Grigoriev I.V."/>
            <person name="Rokhsar D.S."/>
        </authorList>
    </citation>
    <scope>NUCLEOTIDE SEQUENCE</scope>
    <source>
        <strain evidence="5">I ESC-2004</strain>
    </source>
</reference>
<proteinExistence type="predicted"/>
<dbReference type="PANTHER" id="PTHR46601:SF2">
    <property type="entry name" value="UBIQUITIN-LIKE PROTEASE FAMILY PROFILE DOMAIN-CONTAINING PROTEIN"/>
    <property type="match status" value="1"/>
</dbReference>
<name>R7V6T5_CAPTE</name>
<organism evidence="3">
    <name type="scientific">Capitella teleta</name>
    <name type="common">Polychaete worm</name>
    <dbReference type="NCBI Taxonomy" id="283909"/>
    <lineage>
        <taxon>Eukaryota</taxon>
        <taxon>Metazoa</taxon>
        <taxon>Spiralia</taxon>
        <taxon>Lophotrochozoa</taxon>
        <taxon>Annelida</taxon>
        <taxon>Polychaeta</taxon>
        <taxon>Sedentaria</taxon>
        <taxon>Scolecida</taxon>
        <taxon>Capitellidae</taxon>
        <taxon>Capitella</taxon>
    </lineage>
</organism>
<feature type="region of interest" description="Disordered" evidence="2">
    <location>
        <begin position="562"/>
        <end position="617"/>
    </location>
</feature>
<evidence type="ECO:0000256" key="1">
    <source>
        <dbReference type="SAM" id="Coils"/>
    </source>
</evidence>
<dbReference type="AlphaFoldDB" id="R7V6T5"/>
<feature type="region of interest" description="Disordered" evidence="2">
    <location>
        <begin position="631"/>
        <end position="701"/>
    </location>
</feature>
<protein>
    <submittedName>
        <fullName evidence="3 4">Uncharacterized protein</fullName>
    </submittedName>
</protein>
<feature type="region of interest" description="Disordered" evidence="2">
    <location>
        <begin position="67"/>
        <end position="96"/>
    </location>
</feature>
<keyword evidence="5" id="KW-1185">Reference proteome</keyword>
<feature type="compositionally biased region" description="Basic and acidic residues" evidence="2">
    <location>
        <begin position="678"/>
        <end position="701"/>
    </location>
</feature>
<evidence type="ECO:0000256" key="2">
    <source>
        <dbReference type="SAM" id="MobiDB-lite"/>
    </source>
</evidence>
<feature type="coiled-coil region" evidence="1">
    <location>
        <begin position="803"/>
        <end position="842"/>
    </location>
</feature>
<dbReference type="PANTHER" id="PTHR46601">
    <property type="entry name" value="ULP_PROTEASE DOMAIN-CONTAINING PROTEIN"/>
    <property type="match status" value="1"/>
</dbReference>
<dbReference type="EnsemblMetazoa" id="CapteT193886">
    <property type="protein sequence ID" value="CapteP193886"/>
    <property type="gene ID" value="CapteG193886"/>
</dbReference>
<feature type="compositionally biased region" description="Basic residues" evidence="2">
    <location>
        <begin position="572"/>
        <end position="583"/>
    </location>
</feature>
<accession>R7V6T5</accession>
<feature type="compositionally biased region" description="Basic residues" evidence="2">
    <location>
        <begin position="28"/>
        <end position="42"/>
    </location>
</feature>
<reference evidence="3 5" key="2">
    <citation type="journal article" date="2013" name="Nature">
        <title>Insights into bilaterian evolution from three spiralian genomes.</title>
        <authorList>
            <person name="Simakov O."/>
            <person name="Marletaz F."/>
            <person name="Cho S.J."/>
            <person name="Edsinger-Gonzales E."/>
            <person name="Havlak P."/>
            <person name="Hellsten U."/>
            <person name="Kuo D.H."/>
            <person name="Larsson T."/>
            <person name="Lv J."/>
            <person name="Arendt D."/>
            <person name="Savage R."/>
            <person name="Osoegawa K."/>
            <person name="de Jong P."/>
            <person name="Grimwood J."/>
            <person name="Chapman J.A."/>
            <person name="Shapiro H."/>
            <person name="Aerts A."/>
            <person name="Otillar R.P."/>
            <person name="Terry A.Y."/>
            <person name="Boore J.L."/>
            <person name="Grigoriev I.V."/>
            <person name="Lindberg D.R."/>
            <person name="Seaver E.C."/>
            <person name="Weisblat D.A."/>
            <person name="Putnam N.H."/>
            <person name="Rokhsar D.S."/>
        </authorList>
    </citation>
    <scope>NUCLEOTIDE SEQUENCE</scope>
    <source>
        <strain evidence="3 5">I ESC-2004</strain>
    </source>
</reference>
<dbReference type="EMBL" id="AMQN01000876">
    <property type="status" value="NOT_ANNOTATED_CDS"/>
    <property type="molecule type" value="Genomic_DNA"/>
</dbReference>
<feature type="compositionally biased region" description="Basic and acidic residues" evidence="2">
    <location>
        <begin position="70"/>
        <end position="79"/>
    </location>
</feature>
<evidence type="ECO:0000313" key="3">
    <source>
        <dbReference type="EMBL" id="ELU11480.1"/>
    </source>
</evidence>
<feature type="compositionally biased region" description="Basic and acidic residues" evidence="2">
    <location>
        <begin position="631"/>
        <end position="654"/>
    </location>
</feature>
<dbReference type="Proteomes" id="UP000014760">
    <property type="component" value="Unassembled WGS sequence"/>
</dbReference>
<keyword evidence="1" id="KW-0175">Coiled coil</keyword>
<dbReference type="EMBL" id="KB296703">
    <property type="protein sequence ID" value="ELU11480.1"/>
    <property type="molecule type" value="Genomic_DNA"/>
</dbReference>
<dbReference type="HOGENOM" id="CLU_302900_0_0_1"/>
<reference evidence="4" key="3">
    <citation type="submission" date="2015-06" db="UniProtKB">
        <authorList>
            <consortium name="EnsemblMetazoa"/>
        </authorList>
    </citation>
    <scope>IDENTIFICATION</scope>
</reference>
<evidence type="ECO:0000313" key="4">
    <source>
        <dbReference type="EnsemblMetazoa" id="CapteP193886"/>
    </source>
</evidence>
<feature type="compositionally biased region" description="Basic and acidic residues" evidence="2">
    <location>
        <begin position="600"/>
        <end position="617"/>
    </location>
</feature>
<feature type="compositionally biased region" description="Basic and acidic residues" evidence="2">
    <location>
        <begin position="1"/>
        <end position="27"/>
    </location>
</feature>
<dbReference type="STRING" id="283909.R7V6T5"/>
<sequence>MGLTPKEKQARYRERMRAQRPDHYENQKKKKDRERHLAKWRARRAEMSKQEIEEDLIVKRMEKRKQRAAKKVEAKRQDSATEIPGPSPFSSRQAQGKAMKKATVNLSQSPRKCLYVVQAIANQEGFTVSGNGKAQHKLNSASITESARKLVIEHYNSNDISWQAPGRKDRVIIRGKTENGKTTKMTIQARYMVMSLKEAHKAFSTKYPDEKVGLSKFCELRPEHIKLSDKIPHNVQVKYQQRKTSERAEKVLLLATPQEILLELRRILPDFLLHVYIKRQQAAYMDRKIADCSPTEIVLQQHSIKLEWNFFVTSHGKGAVDGIGGTVKRSVWRYVKAGHASVQNANKYAAIASQRNPGPNQISVAETSSGPFIDAQIREANMDVNYEQSPPEDLLTLANDQLLLVNYDGANYPGEVVEISEEQQEVKVNTMESAANENHSCLSVTVTVSLCYRMNFDPENELMKISVRINNGVLPKPRHTDPMDLIRTFSSLYADMELLCRRPIQFPEFRKKRRHTTKHIKDVTFGFAYCCSPRHLNLSPSTLGEYFLFGNDFGSHVNLSRIPRAPSFGNRKQLRKTWKKKSYAKQPDPKSLTPPPTQQPKDENRKKEIVVPAREKKKEEALQDVEEVIIKHKEKRSKEQERDEKRKNKEEEKRRQMHNSIIAVSKSAVMSHRKKLRQKAEKQNASKTSEPKASLEMKKKPNESVRHQLVITELVNFNPFDEPCVVGEDWGDCVVSCRPGAQPHNSIATPEHAPHALPKNKPEIEAATRTKTSKPTRTWTLSNNLPPLAPVPQMNAWKLREYNRQQQLKKEEEEERMREAFREECRRKNLNNEAVREELKRREFPAINEISPAVNHNSFRQDLFGTDDLSASLPVSTKNVQLESTVAPSTDQPVYNPLCVLHEQMKCTPGAEMQTILSATQAMAVSDPPLATFVSSVHVSIDAPSEPKDEKYVPQIDKLFGGVINRRSDDDDWEDDFDEQIGFL</sequence>